<dbReference type="SUPFAM" id="SSF53383">
    <property type="entry name" value="PLP-dependent transferases"/>
    <property type="match status" value="1"/>
</dbReference>
<dbReference type="PANTHER" id="PTHR11601">
    <property type="entry name" value="CYSTEINE DESULFURYLASE FAMILY MEMBER"/>
    <property type="match status" value="1"/>
</dbReference>
<evidence type="ECO:0000256" key="3">
    <source>
        <dbReference type="ARBA" id="ARBA00022723"/>
    </source>
</evidence>
<evidence type="ECO:0000256" key="4">
    <source>
        <dbReference type="ARBA" id="ARBA00022898"/>
    </source>
</evidence>
<dbReference type="Proteomes" id="UP000031938">
    <property type="component" value="Unassembled WGS sequence"/>
</dbReference>
<keyword evidence="10" id="KW-1185">Reference proteome</keyword>
<evidence type="ECO:0000259" key="8">
    <source>
        <dbReference type="Pfam" id="PF00266"/>
    </source>
</evidence>
<comment type="cofactor">
    <cofactor evidence="1 7">
        <name>pyridoxal 5'-phosphate</name>
        <dbReference type="ChEBI" id="CHEBI:597326"/>
    </cofactor>
</comment>
<feature type="domain" description="Aminotransferase class V" evidence="8">
    <location>
        <begin position="2"/>
        <end position="363"/>
    </location>
</feature>
<dbReference type="RefSeq" id="WP_041090797.1">
    <property type="nucleotide sequence ID" value="NZ_JXRP01000020.1"/>
</dbReference>
<dbReference type="InterPro" id="IPR015421">
    <property type="entry name" value="PyrdxlP-dep_Trfase_major"/>
</dbReference>
<dbReference type="GO" id="GO:0031071">
    <property type="term" value="F:cysteine desulfurase activity"/>
    <property type="evidence" value="ECO:0007669"/>
    <property type="project" value="UniProtKB-EC"/>
</dbReference>
<dbReference type="GO" id="GO:0051536">
    <property type="term" value="F:iron-sulfur cluster binding"/>
    <property type="evidence" value="ECO:0007669"/>
    <property type="project" value="UniProtKB-KW"/>
</dbReference>
<comment type="similarity">
    <text evidence="2">Belongs to the class-V pyridoxal-phosphate-dependent aminotransferase family. NifS/IscS subfamily.</text>
</comment>
<dbReference type="PATRIC" id="fig|889306.3.peg.3700"/>
<dbReference type="STRING" id="889306.KP78_36850"/>
<dbReference type="Gene3D" id="3.90.1150.10">
    <property type="entry name" value="Aspartate Aminotransferase, domain 1"/>
    <property type="match status" value="1"/>
</dbReference>
<accession>A0A0C2VH77</accession>
<dbReference type="FunFam" id="3.40.640.10:FF:000084">
    <property type="entry name" value="IscS-like cysteine desulfurase"/>
    <property type="match status" value="1"/>
</dbReference>
<dbReference type="InterPro" id="IPR015422">
    <property type="entry name" value="PyrdxlP-dep_Trfase_small"/>
</dbReference>
<dbReference type="PANTHER" id="PTHR11601:SF50">
    <property type="entry name" value="CYSTEINE DESULFURASE ISCS 2-RELATED"/>
    <property type="match status" value="1"/>
</dbReference>
<dbReference type="PROSITE" id="PS00595">
    <property type="entry name" value="AA_TRANSFER_CLASS_5"/>
    <property type="match status" value="1"/>
</dbReference>
<evidence type="ECO:0000256" key="5">
    <source>
        <dbReference type="ARBA" id="ARBA00023004"/>
    </source>
</evidence>
<sequence>MIYLDNSATTRPYEEVLSSFLTVSQEFFGNPSSLHQLGEKASSLLEKSREQAASILEVDREEILFTSGGTESNNLAIKGIARANRHRGNHIITTAVEHPSVYNAVLQLKDEGFDITILPVDRNGMIDTEYLKNALTQKTILVSIMHVNNEVGTVQPIKEAGAIIKEYSRAFFHVDHIQGFGKVPLNIRQAKIDLLSLSAHKFHGLKGTGLLFIKKGLLLREELAGGDQEAAKRSGTENVAGIVSMAKAMRMTVEQAHRIPALSALRQQLIKTLTSHKKVTLVSPMENGAPHIICVSVPGLRGEVIVQALQKESIYLSTTSACSSKKQTISRTIEAMACPSPTGKGSVRISFSLSTTAKEIEMLMEAWNRTILPLMEVIKSS</sequence>
<keyword evidence="6" id="KW-0411">Iron-sulfur</keyword>
<dbReference type="PIRSF" id="PIRSF005572">
    <property type="entry name" value="NifS"/>
    <property type="match status" value="1"/>
</dbReference>
<dbReference type="OrthoDB" id="9808002at2"/>
<dbReference type="Pfam" id="PF00266">
    <property type="entry name" value="Aminotran_5"/>
    <property type="match status" value="1"/>
</dbReference>
<dbReference type="InterPro" id="IPR000192">
    <property type="entry name" value="Aminotrans_V_dom"/>
</dbReference>
<dbReference type="InterPro" id="IPR020578">
    <property type="entry name" value="Aminotrans_V_PyrdxlP_BS"/>
</dbReference>
<evidence type="ECO:0000256" key="2">
    <source>
        <dbReference type="ARBA" id="ARBA00006490"/>
    </source>
</evidence>
<dbReference type="EMBL" id="JXRP01000020">
    <property type="protein sequence ID" value="KIL43861.1"/>
    <property type="molecule type" value="Genomic_DNA"/>
</dbReference>
<dbReference type="GO" id="GO:0046872">
    <property type="term" value="F:metal ion binding"/>
    <property type="evidence" value="ECO:0007669"/>
    <property type="project" value="UniProtKB-KW"/>
</dbReference>
<protein>
    <submittedName>
        <fullName evidence="9">Cysteine desulfurase</fullName>
        <ecNumber evidence="9">2.8.1.7</ecNumber>
    </submittedName>
</protein>
<evidence type="ECO:0000313" key="9">
    <source>
        <dbReference type="EMBL" id="KIL43861.1"/>
    </source>
</evidence>
<gene>
    <name evidence="9" type="ORF">KP78_36850</name>
</gene>
<evidence type="ECO:0000256" key="6">
    <source>
        <dbReference type="ARBA" id="ARBA00023014"/>
    </source>
</evidence>
<keyword evidence="9" id="KW-0808">Transferase</keyword>
<dbReference type="EC" id="2.8.1.7" evidence="9"/>
<reference evidence="9 10" key="1">
    <citation type="submission" date="2015-01" db="EMBL/GenBank/DDBJ databases">
        <title>Genome sequencing of Jeotgalibacillus soli.</title>
        <authorList>
            <person name="Goh K.M."/>
            <person name="Chan K.-G."/>
            <person name="Yaakop A.S."/>
            <person name="Ee R."/>
            <person name="Gan H.M."/>
            <person name="Chan C.S."/>
        </authorList>
    </citation>
    <scope>NUCLEOTIDE SEQUENCE [LARGE SCALE GENOMIC DNA]</scope>
    <source>
        <strain evidence="9 10">P9</strain>
    </source>
</reference>
<keyword evidence="4" id="KW-0663">Pyridoxal phosphate</keyword>
<comment type="caution">
    <text evidence="9">The sequence shown here is derived from an EMBL/GenBank/DDBJ whole genome shotgun (WGS) entry which is preliminary data.</text>
</comment>
<dbReference type="InterPro" id="IPR015424">
    <property type="entry name" value="PyrdxlP-dep_Trfase"/>
</dbReference>
<keyword evidence="3" id="KW-0479">Metal-binding</keyword>
<dbReference type="NCBIfam" id="NF002806">
    <property type="entry name" value="PRK02948.1"/>
    <property type="match status" value="1"/>
</dbReference>
<evidence type="ECO:0000256" key="1">
    <source>
        <dbReference type="ARBA" id="ARBA00001933"/>
    </source>
</evidence>
<evidence type="ECO:0000313" key="10">
    <source>
        <dbReference type="Proteomes" id="UP000031938"/>
    </source>
</evidence>
<organism evidence="9 10">
    <name type="scientific">Jeotgalibacillus soli</name>
    <dbReference type="NCBI Taxonomy" id="889306"/>
    <lineage>
        <taxon>Bacteria</taxon>
        <taxon>Bacillati</taxon>
        <taxon>Bacillota</taxon>
        <taxon>Bacilli</taxon>
        <taxon>Bacillales</taxon>
        <taxon>Caryophanaceae</taxon>
        <taxon>Jeotgalibacillus</taxon>
    </lineage>
</organism>
<keyword evidence="5" id="KW-0408">Iron</keyword>
<dbReference type="InterPro" id="IPR016454">
    <property type="entry name" value="Cysteine_dSase"/>
</dbReference>
<name>A0A0C2VH77_9BACL</name>
<dbReference type="AlphaFoldDB" id="A0A0C2VH77"/>
<proteinExistence type="inferred from homology"/>
<dbReference type="Gene3D" id="3.40.640.10">
    <property type="entry name" value="Type I PLP-dependent aspartate aminotransferase-like (Major domain)"/>
    <property type="match status" value="1"/>
</dbReference>
<evidence type="ECO:0000256" key="7">
    <source>
        <dbReference type="RuleBase" id="RU004504"/>
    </source>
</evidence>